<dbReference type="Proteomes" id="UP000266723">
    <property type="component" value="Unassembled WGS sequence"/>
</dbReference>
<protein>
    <recommendedName>
        <fullName evidence="1">Exocyst complex component Sec10-like alpha-helical bundle domain-containing protein</fullName>
    </recommendedName>
</protein>
<reference evidence="2 3" key="1">
    <citation type="journal article" date="2020" name="BMC Genomics">
        <title>Intraspecific diversification of the crop wild relative Brassica cretica Lam. using demographic model selection.</title>
        <authorList>
            <person name="Kioukis A."/>
            <person name="Michalopoulou V.A."/>
            <person name="Briers L."/>
            <person name="Pirintsos S."/>
            <person name="Studholme D.J."/>
            <person name="Pavlidis P."/>
            <person name="Sarris P.F."/>
        </authorList>
    </citation>
    <scope>NUCLEOTIDE SEQUENCE [LARGE SCALE GENOMIC DNA]</scope>
    <source>
        <strain evidence="3">cv. PFS-1207/04</strain>
    </source>
</reference>
<accession>A0ABQ7CRM9</accession>
<evidence type="ECO:0000313" key="2">
    <source>
        <dbReference type="EMBL" id="KAF3561978.1"/>
    </source>
</evidence>
<dbReference type="InterPro" id="IPR009976">
    <property type="entry name" value="Sec10-like"/>
</dbReference>
<keyword evidence="3" id="KW-1185">Reference proteome</keyword>
<evidence type="ECO:0000259" key="1">
    <source>
        <dbReference type="Pfam" id="PF07393"/>
    </source>
</evidence>
<dbReference type="EMBL" id="QGKV02000759">
    <property type="protein sequence ID" value="KAF3561978.1"/>
    <property type="molecule type" value="Genomic_DNA"/>
</dbReference>
<dbReference type="Pfam" id="PF07393">
    <property type="entry name" value="Sec10_HB"/>
    <property type="match status" value="1"/>
</dbReference>
<comment type="caution">
    <text evidence="2">The sequence shown here is derived from an EMBL/GenBank/DDBJ whole genome shotgun (WGS) entry which is preliminary data.</text>
</comment>
<dbReference type="PANTHER" id="PTHR12100">
    <property type="entry name" value="SEC10"/>
    <property type="match status" value="1"/>
</dbReference>
<dbReference type="InterPro" id="IPR048627">
    <property type="entry name" value="Sec10_HB"/>
</dbReference>
<proteinExistence type="predicted"/>
<evidence type="ECO:0000313" key="3">
    <source>
        <dbReference type="Proteomes" id="UP000266723"/>
    </source>
</evidence>
<organism evidence="2 3">
    <name type="scientific">Brassica cretica</name>
    <name type="common">Mustard</name>
    <dbReference type="NCBI Taxonomy" id="69181"/>
    <lineage>
        <taxon>Eukaryota</taxon>
        <taxon>Viridiplantae</taxon>
        <taxon>Streptophyta</taxon>
        <taxon>Embryophyta</taxon>
        <taxon>Tracheophyta</taxon>
        <taxon>Spermatophyta</taxon>
        <taxon>Magnoliopsida</taxon>
        <taxon>eudicotyledons</taxon>
        <taxon>Gunneridae</taxon>
        <taxon>Pentapetalae</taxon>
        <taxon>rosids</taxon>
        <taxon>malvids</taxon>
        <taxon>Brassicales</taxon>
        <taxon>Brassicaceae</taxon>
        <taxon>Brassiceae</taxon>
        <taxon>Brassica</taxon>
    </lineage>
</organism>
<feature type="domain" description="Exocyst complex component Sec10-like alpha-helical bundle" evidence="1">
    <location>
        <begin position="1"/>
        <end position="390"/>
    </location>
</feature>
<sequence>MQHYVATRPMFIDVEVMNSDIRLVLGDHGSQPSPSNVARGLSSLYKEITDTVHKEAATITAVFPAPNEVMAILVQRVLEQRVTGILDKILVKPSLMNQPPVQEGGLLLYLRMLAVAYERTQELAKNLRAVGCGDLDVEDLTESLFSSHKDEYPEHEQASLKQLYQAKMEELRAESQVSESSGTIGRSKGASVSSSQQQISVTVVTEFVRWSEEAISRCTLFSSQPATLAANVKAIFTCLLDQVSLYITEGLERARDGLSEAASLRERFVLGTSVSRRVAAAAASAAEAAAAAGESSFKAFMVAVQRCGSSVAIVQQALDGAHAASCEEMSTALSKAETAAYKGLQQCIETVMAEVERLLSAEQMATDYRSPDDGIAPDHRPTNACIRFVHLKIYLPLMVIEFIQLREDYKSAKLATRLSSLWPSLS</sequence>
<gene>
    <name evidence="2" type="ORF">DY000_02019158</name>
</gene>
<name>A0ABQ7CRM9_BRACR</name>
<dbReference type="PANTHER" id="PTHR12100:SF0">
    <property type="entry name" value="EXOCYST COMPLEX COMPONENT 5"/>
    <property type="match status" value="1"/>
</dbReference>